<evidence type="ECO:0000313" key="1">
    <source>
        <dbReference type="EMBL" id="CCO32596.1"/>
    </source>
</evidence>
<dbReference type="HOGENOM" id="CLU_2074754_0_0_1"/>
<protein>
    <submittedName>
        <fullName evidence="1">Uncharacterized protein</fullName>
    </submittedName>
</protein>
<evidence type="ECO:0000313" key="2">
    <source>
        <dbReference type="Proteomes" id="UP000012065"/>
    </source>
</evidence>
<name>M5BZE7_THACB</name>
<reference evidence="1 2" key="1">
    <citation type="journal article" date="2013" name="J. Biotechnol.">
        <title>Establishment and interpretation of the genome sequence of the phytopathogenic fungus Rhizoctonia solani AG1-IB isolate 7/3/14.</title>
        <authorList>
            <person name="Wibberg D.W."/>
            <person name="Jelonek L.J."/>
            <person name="Rupp O.R."/>
            <person name="Hennig M.H."/>
            <person name="Eikmeyer F.E."/>
            <person name="Goesmann A.G."/>
            <person name="Hartmann A.H."/>
            <person name="Borriss R.B."/>
            <person name="Grosch R.G."/>
            <person name="Puehler A.P."/>
            <person name="Schlueter A.S."/>
        </authorList>
    </citation>
    <scope>NUCLEOTIDE SEQUENCE [LARGE SCALE GENOMIC DNA]</scope>
    <source>
        <strain evidence="2">AG1-IB / isolate 7/3/14</strain>
    </source>
</reference>
<gene>
    <name evidence="1" type="ORF">BN14_06659</name>
</gene>
<organism evidence="1 2">
    <name type="scientific">Thanatephorus cucumeris (strain AG1-IB / isolate 7/3/14)</name>
    <name type="common">Lettuce bottom rot fungus</name>
    <name type="synonym">Rhizoctonia solani</name>
    <dbReference type="NCBI Taxonomy" id="1108050"/>
    <lineage>
        <taxon>Eukaryota</taxon>
        <taxon>Fungi</taxon>
        <taxon>Dikarya</taxon>
        <taxon>Basidiomycota</taxon>
        <taxon>Agaricomycotina</taxon>
        <taxon>Agaricomycetes</taxon>
        <taxon>Cantharellales</taxon>
        <taxon>Ceratobasidiaceae</taxon>
        <taxon>Rhizoctonia</taxon>
        <taxon>Rhizoctonia solani AG-1</taxon>
    </lineage>
</organism>
<dbReference type="EMBL" id="CAOJ01010105">
    <property type="protein sequence ID" value="CCO32596.1"/>
    <property type="molecule type" value="Genomic_DNA"/>
</dbReference>
<comment type="caution">
    <text evidence="1">The sequence shown here is derived from an EMBL/GenBank/DDBJ whole genome shotgun (WGS) entry which is preliminary data.</text>
</comment>
<sequence>MLREKGSRTAGDQWLLQRYAERQFKVNKTLLKELDQIKQLPGYTGWHTTCTYIGQPSIATSNDIEMEAVNPDFPGIPEACGSHASMEDELDDLQVCDIIIEQFDKWQIALDNAKDLPV</sequence>
<dbReference type="AlphaFoldDB" id="M5BZE7"/>
<accession>M5BZE7</accession>
<dbReference type="Proteomes" id="UP000012065">
    <property type="component" value="Unassembled WGS sequence"/>
</dbReference>
<proteinExistence type="predicted"/>